<evidence type="ECO:0000313" key="1">
    <source>
        <dbReference type="EMBL" id="GGR47934.1"/>
    </source>
</evidence>
<dbReference type="EMBL" id="BMSJ01000014">
    <property type="protein sequence ID" value="GGR47934.1"/>
    <property type="molecule type" value="Genomic_DNA"/>
</dbReference>
<dbReference type="Proteomes" id="UP000642014">
    <property type="component" value="Unassembled WGS sequence"/>
</dbReference>
<sequence>MDDLYADYDSGRTTALAGLSYYSQTLTEGKRRPYWRQAPECRAQEGLFVRYRARSLARV</sequence>
<organism evidence="1 2">
    <name type="scientific">Streptomyces cinereoruber</name>
    <dbReference type="NCBI Taxonomy" id="67260"/>
    <lineage>
        <taxon>Bacteria</taxon>
        <taxon>Bacillati</taxon>
        <taxon>Actinomycetota</taxon>
        <taxon>Actinomycetes</taxon>
        <taxon>Kitasatosporales</taxon>
        <taxon>Streptomycetaceae</taxon>
        <taxon>Streptomyces</taxon>
    </lineage>
</organism>
<protein>
    <submittedName>
        <fullName evidence="1">Uncharacterized protein</fullName>
    </submittedName>
</protein>
<gene>
    <name evidence="1" type="ORF">GCM10010497_59130</name>
</gene>
<accession>A0AAV4KTV5</accession>
<name>A0AAV4KTV5_9ACTN</name>
<reference evidence="1 2" key="1">
    <citation type="journal article" date="2014" name="Int. J. Syst. Evol. Microbiol.">
        <title>Complete genome sequence of Corynebacterium casei LMG S-19264T (=DSM 44701T), isolated from a smear-ripened cheese.</title>
        <authorList>
            <consortium name="US DOE Joint Genome Institute (JGI-PGF)"/>
            <person name="Walter F."/>
            <person name="Albersmeier A."/>
            <person name="Kalinowski J."/>
            <person name="Ruckert C."/>
        </authorList>
    </citation>
    <scope>NUCLEOTIDE SEQUENCE [LARGE SCALE GENOMIC DNA]</scope>
    <source>
        <strain evidence="1 2">JCM 4205</strain>
    </source>
</reference>
<proteinExistence type="predicted"/>
<comment type="caution">
    <text evidence="1">The sequence shown here is derived from an EMBL/GenBank/DDBJ whole genome shotgun (WGS) entry which is preliminary data.</text>
</comment>
<dbReference type="AlphaFoldDB" id="A0AAV4KTV5"/>
<evidence type="ECO:0000313" key="2">
    <source>
        <dbReference type="Proteomes" id="UP000642014"/>
    </source>
</evidence>